<feature type="transmembrane region" description="Helical" evidence="1">
    <location>
        <begin position="33"/>
        <end position="58"/>
    </location>
</feature>
<dbReference type="RefSeq" id="WP_330169858.1">
    <property type="nucleotide sequence ID" value="NZ_CP137080.1"/>
</dbReference>
<keyword evidence="1" id="KW-0472">Membrane</keyword>
<dbReference type="KEGG" id="mliy:RYJ27_08295"/>
<dbReference type="Pfam" id="PF11209">
    <property type="entry name" value="LmeA"/>
    <property type="match status" value="1"/>
</dbReference>
<gene>
    <name evidence="2" type="ORF">RYJ27_08295</name>
</gene>
<dbReference type="InterPro" id="IPR021373">
    <property type="entry name" value="DUF2993"/>
</dbReference>
<accession>A0AAU0MEI3</accession>
<keyword evidence="3" id="KW-1185">Reference proteome</keyword>
<evidence type="ECO:0000313" key="3">
    <source>
        <dbReference type="Proteomes" id="UP001329313"/>
    </source>
</evidence>
<dbReference type="EMBL" id="CP137080">
    <property type="protein sequence ID" value="WOQ68716.1"/>
    <property type="molecule type" value="Genomic_DNA"/>
</dbReference>
<dbReference type="AlphaFoldDB" id="A0AAU0MEI3"/>
<reference evidence="2 3" key="1">
    <citation type="submission" date="2023-10" db="EMBL/GenBank/DDBJ databases">
        <title>Y20.</title>
        <authorList>
            <person name="Zhang G."/>
            <person name="Ding Y."/>
        </authorList>
    </citation>
    <scope>NUCLEOTIDE SEQUENCE [LARGE SCALE GENOMIC DNA]</scope>
    <source>
        <strain evidence="2 3">Y20</strain>
    </source>
</reference>
<keyword evidence="1" id="KW-0812">Transmembrane</keyword>
<organism evidence="2 3">
    <name type="scientific">Microbacterium limosum</name>
    <dbReference type="NCBI Taxonomy" id="3079935"/>
    <lineage>
        <taxon>Bacteria</taxon>
        <taxon>Bacillati</taxon>
        <taxon>Actinomycetota</taxon>
        <taxon>Actinomycetes</taxon>
        <taxon>Micrococcales</taxon>
        <taxon>Microbacteriaceae</taxon>
        <taxon>Microbacterium</taxon>
    </lineage>
</organism>
<name>A0AAU0MEI3_9MICO</name>
<proteinExistence type="predicted"/>
<evidence type="ECO:0000313" key="2">
    <source>
        <dbReference type="EMBL" id="WOQ68716.1"/>
    </source>
</evidence>
<evidence type="ECO:0000256" key="1">
    <source>
        <dbReference type="SAM" id="Phobius"/>
    </source>
</evidence>
<dbReference type="Proteomes" id="UP001329313">
    <property type="component" value="Chromosome"/>
</dbReference>
<sequence>MSGPEHPTLPLPEPGSRWVLADSGDAPARRRRVWPWIVTLVIVAAVLVGGWFVANWLAGDLVERAVRTQVVQQLGADASGEVDVEVSGMVIPQLVSGELDELRITAQDLSFDTLSGDVEVVATAVPIRADRDLGQASATVVLDEQQVRALLAGIEGFPADTVSIDGGEVAASFELTVFGAVIPIGVGLVPSAADGDLVLTPATLRLADATVSADDLRARFGGFADAVLRSWDVCVAQYLPAALTMTDVVVADGRATIDFDIAPGVLHDPALRQDGSCG</sequence>
<protein>
    <submittedName>
        <fullName evidence="2">DUF2993 domain-containing protein</fullName>
    </submittedName>
</protein>
<keyword evidence="1" id="KW-1133">Transmembrane helix</keyword>